<proteinExistence type="predicted"/>
<accession>A0A402C2Y7</accession>
<comment type="caution">
    <text evidence="2">The sequence shown here is derived from an EMBL/GenBank/DDBJ whole genome shotgun (WGS) entry which is preliminary data.</text>
</comment>
<protein>
    <submittedName>
        <fullName evidence="2">Uncharacterized protein</fullName>
    </submittedName>
</protein>
<name>A0A402C2Y7_RHOWR</name>
<gene>
    <name evidence="2" type="ORF">Rhow_000821</name>
</gene>
<dbReference type="AlphaFoldDB" id="A0A402C2Y7"/>
<dbReference type="EMBL" id="BHYM01000013">
    <property type="protein sequence ID" value="GCE37937.1"/>
    <property type="molecule type" value="Genomic_DNA"/>
</dbReference>
<organism evidence="2 3">
    <name type="scientific">Rhodococcus wratislaviensis</name>
    <name type="common">Tsukamurella wratislaviensis</name>
    <dbReference type="NCBI Taxonomy" id="44752"/>
    <lineage>
        <taxon>Bacteria</taxon>
        <taxon>Bacillati</taxon>
        <taxon>Actinomycetota</taxon>
        <taxon>Actinomycetes</taxon>
        <taxon>Mycobacteriales</taxon>
        <taxon>Nocardiaceae</taxon>
        <taxon>Rhodococcus</taxon>
    </lineage>
</organism>
<evidence type="ECO:0000313" key="3">
    <source>
        <dbReference type="Proteomes" id="UP000287519"/>
    </source>
</evidence>
<keyword evidence="3" id="KW-1185">Reference proteome</keyword>
<feature type="compositionally biased region" description="Basic and acidic residues" evidence="1">
    <location>
        <begin position="10"/>
        <end position="27"/>
    </location>
</feature>
<dbReference type="Proteomes" id="UP000287519">
    <property type="component" value="Unassembled WGS sequence"/>
</dbReference>
<evidence type="ECO:0000313" key="2">
    <source>
        <dbReference type="EMBL" id="GCE37937.1"/>
    </source>
</evidence>
<sequence>MRHKLIATSEADHDSFQESPGWERGDKTTSAPKPGSEDMSFLLAKGAIQT</sequence>
<reference evidence="2 3" key="1">
    <citation type="submission" date="2018-11" db="EMBL/GenBank/DDBJ databases">
        <title>Microbial catabolism of amino acid.</title>
        <authorList>
            <person name="Hibi M."/>
            <person name="Ogawa J."/>
        </authorList>
    </citation>
    <scope>NUCLEOTIDE SEQUENCE [LARGE SCALE GENOMIC DNA]</scope>
    <source>
        <strain evidence="2 3">C31-06</strain>
    </source>
</reference>
<feature type="region of interest" description="Disordered" evidence="1">
    <location>
        <begin position="1"/>
        <end position="39"/>
    </location>
</feature>
<evidence type="ECO:0000256" key="1">
    <source>
        <dbReference type="SAM" id="MobiDB-lite"/>
    </source>
</evidence>